<reference evidence="1 2" key="1">
    <citation type="submission" date="2014-03" db="EMBL/GenBank/DDBJ databases">
        <title>Draft genome of the hookworm Oesophagostomum dentatum.</title>
        <authorList>
            <person name="Mitreva M."/>
        </authorList>
    </citation>
    <scope>NUCLEOTIDE SEQUENCE [LARGE SCALE GENOMIC DNA]</scope>
    <source>
        <strain evidence="1 2">OD-Hann</strain>
    </source>
</reference>
<protein>
    <submittedName>
        <fullName evidence="1">Uncharacterized protein</fullName>
    </submittedName>
</protein>
<evidence type="ECO:0000313" key="1">
    <source>
        <dbReference type="EMBL" id="KHJ78516.1"/>
    </source>
</evidence>
<sequence length="43" mass="5158">MYFKILWGRSVKRLNRLRRGSCKRLLFQIRFYMYAVISASGTA</sequence>
<dbReference type="AlphaFoldDB" id="A0A0B1S3Q1"/>
<keyword evidence="2" id="KW-1185">Reference proteome</keyword>
<name>A0A0B1S3Q1_OESDE</name>
<gene>
    <name evidence="1" type="ORF">OESDEN_21862</name>
</gene>
<organism evidence="1 2">
    <name type="scientific">Oesophagostomum dentatum</name>
    <name type="common">Nodular worm</name>
    <dbReference type="NCBI Taxonomy" id="61180"/>
    <lineage>
        <taxon>Eukaryota</taxon>
        <taxon>Metazoa</taxon>
        <taxon>Ecdysozoa</taxon>
        <taxon>Nematoda</taxon>
        <taxon>Chromadorea</taxon>
        <taxon>Rhabditida</taxon>
        <taxon>Rhabditina</taxon>
        <taxon>Rhabditomorpha</taxon>
        <taxon>Strongyloidea</taxon>
        <taxon>Strongylidae</taxon>
        <taxon>Oesophagostomum</taxon>
    </lineage>
</organism>
<accession>A0A0B1S3Q1</accession>
<dbReference type="EMBL" id="KN609698">
    <property type="protein sequence ID" value="KHJ78516.1"/>
    <property type="molecule type" value="Genomic_DNA"/>
</dbReference>
<dbReference type="Proteomes" id="UP000053660">
    <property type="component" value="Unassembled WGS sequence"/>
</dbReference>
<proteinExistence type="predicted"/>
<evidence type="ECO:0000313" key="2">
    <source>
        <dbReference type="Proteomes" id="UP000053660"/>
    </source>
</evidence>